<name>A0A5K1IK58_9ACTN</name>
<dbReference type="CDD" id="cd13530">
    <property type="entry name" value="PBP2_peptides_like"/>
    <property type="match status" value="1"/>
</dbReference>
<keyword evidence="1" id="KW-0732">Signal</keyword>
<reference evidence="3 4" key="1">
    <citation type="submission" date="2019-10" db="EMBL/GenBank/DDBJ databases">
        <authorList>
            <person name="Wolf R A."/>
        </authorList>
    </citation>
    <scope>NUCLEOTIDE SEQUENCE [LARGE SCALE GENOMIC DNA]</scope>
    <source>
        <strain evidence="3">Collinsella_aerofaciens_MC2</strain>
    </source>
</reference>
<evidence type="ECO:0000256" key="1">
    <source>
        <dbReference type="ARBA" id="ARBA00022729"/>
    </source>
</evidence>
<proteinExistence type="predicted"/>
<dbReference type="EMBL" id="CABWIE010000002">
    <property type="protein sequence ID" value="VWL87002.1"/>
    <property type="molecule type" value="Genomic_DNA"/>
</dbReference>
<protein>
    <submittedName>
        <fullName evidence="3">Histidine-binding periplasmic protein</fullName>
    </submittedName>
</protein>
<dbReference type="Proteomes" id="UP000361836">
    <property type="component" value="Unassembled WGS sequence"/>
</dbReference>
<dbReference type="RefSeq" id="WP_152075814.1">
    <property type="nucleotide sequence ID" value="NZ_CAAKNU010000023.1"/>
</dbReference>
<accession>A0A5K1IK58</accession>
<organism evidence="3 4">
    <name type="scientific">Collinsella aerofaciens</name>
    <dbReference type="NCBI Taxonomy" id="74426"/>
    <lineage>
        <taxon>Bacteria</taxon>
        <taxon>Bacillati</taxon>
        <taxon>Actinomycetota</taxon>
        <taxon>Coriobacteriia</taxon>
        <taxon>Coriobacteriales</taxon>
        <taxon>Coriobacteriaceae</taxon>
        <taxon>Collinsella</taxon>
    </lineage>
</organism>
<dbReference type="InterPro" id="IPR001638">
    <property type="entry name" value="Solute-binding_3/MltF_N"/>
</dbReference>
<feature type="domain" description="Solute-binding protein family 3/N-terminal" evidence="2">
    <location>
        <begin position="55"/>
        <end position="278"/>
    </location>
</feature>
<evidence type="ECO:0000259" key="2">
    <source>
        <dbReference type="SMART" id="SM00062"/>
    </source>
</evidence>
<dbReference type="SUPFAM" id="SSF53850">
    <property type="entry name" value="Periplasmic binding protein-like II"/>
    <property type="match status" value="1"/>
</dbReference>
<sequence length="288" mass="31513">MKKTRRSVAITLLLALAIVGVFGVAIAGYSGSSNGGSASSEKSAASHAKNASLKTLNVGSDLYPPFVYSDEYGNIVGLDVEILTEALARIGYKPKYQLIDWEKKKELLANGELDCVMGSFSMTGRENEYRWAGPYLASRQVVAVDPESDIYTLADLKDKVVAVQSTTKPEGILLNRTNENVPQIKELYSFSDRSYLNPALVEGLVDAIAAHESSLLTYEKDYGVTYRILDEPLLEVGLGTAFDINDTRGIDVKLTHAYQEMLADGTMERLVSKYFDDPSPFLNVEGLS</sequence>
<dbReference type="Pfam" id="PF00497">
    <property type="entry name" value="SBP_bac_3"/>
    <property type="match status" value="1"/>
</dbReference>
<keyword evidence="4" id="KW-1185">Reference proteome</keyword>
<dbReference type="Gene3D" id="3.40.190.10">
    <property type="entry name" value="Periplasmic binding protein-like II"/>
    <property type="match status" value="2"/>
</dbReference>
<dbReference type="AlphaFoldDB" id="A0A5K1IK58"/>
<dbReference type="SMART" id="SM00062">
    <property type="entry name" value="PBPb"/>
    <property type="match status" value="1"/>
</dbReference>
<evidence type="ECO:0000313" key="4">
    <source>
        <dbReference type="Proteomes" id="UP000361836"/>
    </source>
</evidence>
<dbReference type="PANTHER" id="PTHR35936">
    <property type="entry name" value="MEMBRANE-BOUND LYTIC MUREIN TRANSGLYCOSYLASE F"/>
    <property type="match status" value="1"/>
</dbReference>
<gene>
    <name evidence="3" type="primary">hisJ_1</name>
    <name evidence="3" type="ORF">KCJAJFAP_01528</name>
</gene>
<evidence type="ECO:0000313" key="3">
    <source>
        <dbReference type="EMBL" id="VWL87002.1"/>
    </source>
</evidence>